<proteinExistence type="predicted"/>
<evidence type="ECO:0000256" key="1">
    <source>
        <dbReference type="SAM" id="MobiDB-lite"/>
    </source>
</evidence>
<evidence type="ECO:0000313" key="3">
    <source>
        <dbReference type="Proteomes" id="UP000245119"/>
    </source>
</evidence>
<reference evidence="2 3" key="1">
    <citation type="submission" date="2018-04" db="EMBL/GenBank/DDBJ databases">
        <title>The genome of golden apple snail Pomacea canaliculata provides insight into stress tolerance and invasive adaptation.</title>
        <authorList>
            <person name="Liu C."/>
            <person name="Liu B."/>
            <person name="Ren Y."/>
            <person name="Zhang Y."/>
            <person name="Wang H."/>
            <person name="Li S."/>
            <person name="Jiang F."/>
            <person name="Yin L."/>
            <person name="Zhang G."/>
            <person name="Qian W."/>
            <person name="Fan W."/>
        </authorList>
    </citation>
    <scope>NUCLEOTIDE SEQUENCE [LARGE SCALE GENOMIC DNA]</scope>
    <source>
        <strain evidence="2">SZHN2017</strain>
        <tissue evidence="2">Muscle</tissue>
    </source>
</reference>
<protein>
    <submittedName>
        <fullName evidence="2">Uncharacterized protein</fullName>
    </submittedName>
</protein>
<name>A0A2T7PJS9_POMCA</name>
<organism evidence="2 3">
    <name type="scientific">Pomacea canaliculata</name>
    <name type="common">Golden apple snail</name>
    <dbReference type="NCBI Taxonomy" id="400727"/>
    <lineage>
        <taxon>Eukaryota</taxon>
        <taxon>Metazoa</taxon>
        <taxon>Spiralia</taxon>
        <taxon>Lophotrochozoa</taxon>
        <taxon>Mollusca</taxon>
        <taxon>Gastropoda</taxon>
        <taxon>Caenogastropoda</taxon>
        <taxon>Architaenioglossa</taxon>
        <taxon>Ampullarioidea</taxon>
        <taxon>Ampullariidae</taxon>
        <taxon>Pomacea</taxon>
    </lineage>
</organism>
<dbReference type="OrthoDB" id="6120461at2759"/>
<comment type="caution">
    <text evidence="2">The sequence shown here is derived from an EMBL/GenBank/DDBJ whole genome shotgun (WGS) entry which is preliminary data.</text>
</comment>
<accession>A0A2T7PJS9</accession>
<sequence length="245" mass="27552">MRLETQTRRRGRRIQGGTKEDERGRVRVRACCWAGGGFKALLQQWGRRPRRGAARKTADTNDSHRPRTAIRSSQLDEGGRPTSIAFSHHSRLNAFVPSLGISDNNDDAADDVALSRRGWSMMRLGRGLQMLRLGKRSHRLDSAQPLTPQDLAVALASSSDDSHGEFRRQPPLPRYGRELDLELEVPEELSQLRTMTPADLVRAVAALRGDRYKSLSRWRTTKAVPAPRIGRQEEDEQILAEARCA</sequence>
<dbReference type="Proteomes" id="UP000245119">
    <property type="component" value="Linkage Group LG3"/>
</dbReference>
<dbReference type="AlphaFoldDB" id="A0A2T7PJS9"/>
<feature type="compositionally biased region" description="Basic and acidic residues" evidence="1">
    <location>
        <begin position="56"/>
        <end position="65"/>
    </location>
</feature>
<feature type="region of interest" description="Disordered" evidence="1">
    <location>
        <begin position="45"/>
        <end position="83"/>
    </location>
</feature>
<dbReference type="EMBL" id="PZQS01000003">
    <property type="protein sequence ID" value="PVD33647.1"/>
    <property type="molecule type" value="Genomic_DNA"/>
</dbReference>
<keyword evidence="3" id="KW-1185">Reference proteome</keyword>
<evidence type="ECO:0000313" key="2">
    <source>
        <dbReference type="EMBL" id="PVD33647.1"/>
    </source>
</evidence>
<feature type="region of interest" description="Disordered" evidence="1">
    <location>
        <begin position="1"/>
        <end position="21"/>
    </location>
</feature>
<gene>
    <name evidence="2" type="ORF">C0Q70_04905</name>
</gene>